<dbReference type="EMBL" id="CABPSR010000032">
    <property type="protein sequence ID" value="VVE85716.1"/>
    <property type="molecule type" value="Genomic_DNA"/>
</dbReference>
<organism evidence="2 3">
    <name type="scientific">Pandoraea sputorum</name>
    <dbReference type="NCBI Taxonomy" id="93222"/>
    <lineage>
        <taxon>Bacteria</taxon>
        <taxon>Pseudomonadati</taxon>
        <taxon>Pseudomonadota</taxon>
        <taxon>Betaproteobacteria</taxon>
        <taxon>Burkholderiales</taxon>
        <taxon>Burkholderiaceae</taxon>
        <taxon>Pandoraea</taxon>
    </lineage>
</organism>
<feature type="compositionally biased region" description="Basic and acidic residues" evidence="1">
    <location>
        <begin position="175"/>
        <end position="186"/>
    </location>
</feature>
<feature type="region of interest" description="Disordered" evidence="1">
    <location>
        <begin position="154"/>
        <end position="208"/>
    </location>
</feature>
<evidence type="ECO:0000313" key="2">
    <source>
        <dbReference type="EMBL" id="VVE85716.1"/>
    </source>
</evidence>
<protein>
    <submittedName>
        <fullName evidence="2">Uncharacterized protein</fullName>
    </submittedName>
</protein>
<reference evidence="2 3" key="1">
    <citation type="submission" date="2019-08" db="EMBL/GenBank/DDBJ databases">
        <authorList>
            <person name="Peeters C."/>
        </authorList>
    </citation>
    <scope>NUCLEOTIDE SEQUENCE [LARGE SCALE GENOMIC DNA]</scope>
    <source>
        <strain evidence="2 3">LMG 31121</strain>
    </source>
</reference>
<dbReference type="Proteomes" id="UP000335538">
    <property type="component" value="Unassembled WGS sequence"/>
</dbReference>
<feature type="compositionally biased region" description="Basic residues" evidence="1">
    <location>
        <begin position="154"/>
        <end position="174"/>
    </location>
</feature>
<sequence>MNPPRRLPNHRDLTAQRRLRGRREVLAVDQDASALHVVPSLDPRKARRLTGPARPQPSDLFASGDLPREVLIEALRAAIAEGDMLEPDLAPAATGGPRARRVRLIEHFPVKYRPQTSSERARRIWLSRLGCRVGPLARRRRGDRLVGRRRSWAHGRAQVGRHRRHVAAGARAHRPRLERPRSRDTAQGEPTEVGRKKGKPTFRTMTRRSAPCIEFPPRATRRVSRKRRQAGA</sequence>
<gene>
    <name evidence="2" type="ORF">PSP31121_05379</name>
</gene>
<dbReference type="AlphaFoldDB" id="A0A5E5BKC5"/>
<proteinExistence type="predicted"/>
<accession>A0A5E5BKC5</accession>
<evidence type="ECO:0000313" key="3">
    <source>
        <dbReference type="Proteomes" id="UP000335538"/>
    </source>
</evidence>
<evidence type="ECO:0000256" key="1">
    <source>
        <dbReference type="SAM" id="MobiDB-lite"/>
    </source>
</evidence>
<name>A0A5E5BKC5_9BURK</name>